<dbReference type="Gramene" id="KOM24914">
    <property type="protein sequence ID" value="KOM24914"/>
    <property type="gene ID" value="LR48_Vigan17s001000"/>
</dbReference>
<dbReference type="AlphaFoldDB" id="A0A0L9T4A0"/>
<evidence type="ECO:0000313" key="2">
    <source>
        <dbReference type="Proteomes" id="UP000053144"/>
    </source>
</evidence>
<evidence type="ECO:0000313" key="1">
    <source>
        <dbReference type="EMBL" id="KOM24914.1"/>
    </source>
</evidence>
<sequence length="117" mass="13202">MTTFFREIHVLVDNAALLQATRKNHTSYCDRESHLHVHPLLQVFSPSKSPCTIHPKSITYASLFSRDSSFFSSSPCSVHAGSKPLSILYGKKRKMDPPKTTEKELRETSKSMCVVSF</sequence>
<organism evidence="1 2">
    <name type="scientific">Phaseolus angularis</name>
    <name type="common">Azuki bean</name>
    <name type="synonym">Vigna angularis</name>
    <dbReference type="NCBI Taxonomy" id="3914"/>
    <lineage>
        <taxon>Eukaryota</taxon>
        <taxon>Viridiplantae</taxon>
        <taxon>Streptophyta</taxon>
        <taxon>Embryophyta</taxon>
        <taxon>Tracheophyta</taxon>
        <taxon>Spermatophyta</taxon>
        <taxon>Magnoliopsida</taxon>
        <taxon>eudicotyledons</taxon>
        <taxon>Gunneridae</taxon>
        <taxon>Pentapetalae</taxon>
        <taxon>rosids</taxon>
        <taxon>fabids</taxon>
        <taxon>Fabales</taxon>
        <taxon>Fabaceae</taxon>
        <taxon>Papilionoideae</taxon>
        <taxon>50 kb inversion clade</taxon>
        <taxon>NPAAA clade</taxon>
        <taxon>indigoferoid/millettioid clade</taxon>
        <taxon>Phaseoleae</taxon>
        <taxon>Vigna</taxon>
    </lineage>
</organism>
<gene>
    <name evidence="1" type="ORF">LR48_Vigan17s001000</name>
</gene>
<accession>A0A0L9T4A0</accession>
<name>A0A0L9T4A0_PHAAN</name>
<protein>
    <submittedName>
        <fullName evidence="1">Uncharacterized protein</fullName>
    </submittedName>
</protein>
<reference evidence="2" key="1">
    <citation type="journal article" date="2015" name="Proc. Natl. Acad. Sci. U.S.A.">
        <title>Genome sequencing of adzuki bean (Vigna angularis) provides insight into high starch and low fat accumulation and domestication.</title>
        <authorList>
            <person name="Yang K."/>
            <person name="Tian Z."/>
            <person name="Chen C."/>
            <person name="Luo L."/>
            <person name="Zhao B."/>
            <person name="Wang Z."/>
            <person name="Yu L."/>
            <person name="Li Y."/>
            <person name="Sun Y."/>
            <person name="Li W."/>
            <person name="Chen Y."/>
            <person name="Li Y."/>
            <person name="Zhang Y."/>
            <person name="Ai D."/>
            <person name="Zhao J."/>
            <person name="Shang C."/>
            <person name="Ma Y."/>
            <person name="Wu B."/>
            <person name="Wang M."/>
            <person name="Gao L."/>
            <person name="Sun D."/>
            <person name="Zhang P."/>
            <person name="Guo F."/>
            <person name="Wang W."/>
            <person name="Li Y."/>
            <person name="Wang J."/>
            <person name="Varshney R.K."/>
            <person name="Wang J."/>
            <person name="Ling H.Q."/>
            <person name="Wan P."/>
        </authorList>
    </citation>
    <scope>NUCLEOTIDE SEQUENCE</scope>
    <source>
        <strain evidence="2">cv. Jingnong 6</strain>
    </source>
</reference>
<proteinExistence type="predicted"/>
<dbReference type="EMBL" id="KQ258245">
    <property type="protein sequence ID" value="KOM24914.1"/>
    <property type="molecule type" value="Genomic_DNA"/>
</dbReference>
<dbReference type="Proteomes" id="UP000053144">
    <property type="component" value="Unassembled WGS sequence"/>
</dbReference>